<reference evidence="3 4" key="1">
    <citation type="submission" date="2016-01" db="EMBL/GenBank/DDBJ databases">
        <title>Genome Sequences of Twelve Sporeforming Bacillus Species Isolated from Foods.</title>
        <authorList>
            <person name="Berendsen E.M."/>
            <person name="Wells-Bennik M.H."/>
            <person name="Krawcyk A.O."/>
            <person name="De Jong A."/>
            <person name="Holsappel S."/>
            <person name="Eijlander R.T."/>
            <person name="Kuipers O.P."/>
        </authorList>
    </citation>
    <scope>NUCLEOTIDE SEQUENCE [LARGE SCALE GENOMIC DNA]</scope>
    <source>
        <strain evidence="3 4">B4099</strain>
    </source>
</reference>
<comment type="caution">
    <text evidence="3">The sequence shown here is derived from an EMBL/GenBank/DDBJ whole genome shotgun (WGS) entry which is preliminary data.</text>
</comment>
<evidence type="ECO:0000313" key="4">
    <source>
        <dbReference type="Proteomes" id="UP000075304"/>
    </source>
</evidence>
<dbReference type="AlphaFoldDB" id="A0A150KIL6"/>
<gene>
    <name evidence="3" type="ORF">B4099_0986</name>
</gene>
<dbReference type="PATRIC" id="fig|1398.25.peg.3246"/>
<dbReference type="CDD" id="cd01399">
    <property type="entry name" value="GlcN6P_deaminase"/>
    <property type="match status" value="1"/>
</dbReference>
<dbReference type="Pfam" id="PF01182">
    <property type="entry name" value="Glucosamine_iso"/>
    <property type="match status" value="1"/>
</dbReference>
<dbReference type="InterPro" id="IPR052960">
    <property type="entry name" value="GlcN6P_deaminase-like"/>
</dbReference>
<dbReference type="EC" id="3.5.99.6" evidence="3"/>
<dbReference type="InterPro" id="IPR018321">
    <property type="entry name" value="Glucosamine6P_isomerase_CS"/>
</dbReference>
<feature type="domain" description="Glucosamine/galactosamine-6-phosphate isomerase" evidence="2">
    <location>
        <begin position="14"/>
        <end position="216"/>
    </location>
</feature>
<proteinExistence type="predicted"/>
<keyword evidence="1" id="KW-0119">Carbohydrate metabolism</keyword>
<dbReference type="Proteomes" id="UP000075304">
    <property type="component" value="Unassembled WGS sequence"/>
</dbReference>
<dbReference type="InterPro" id="IPR006148">
    <property type="entry name" value="Glc/Gal-6P_isomerase"/>
</dbReference>
<evidence type="ECO:0000256" key="1">
    <source>
        <dbReference type="ARBA" id="ARBA00023277"/>
    </source>
</evidence>
<dbReference type="InterPro" id="IPR004547">
    <property type="entry name" value="Glucosamine6P_isomerase"/>
</dbReference>
<evidence type="ECO:0000313" key="3">
    <source>
        <dbReference type="EMBL" id="KYC73360.1"/>
    </source>
</evidence>
<dbReference type="GO" id="GO:0004342">
    <property type="term" value="F:glucosamine-6-phosphate deaminase activity"/>
    <property type="evidence" value="ECO:0007669"/>
    <property type="project" value="UniProtKB-EC"/>
</dbReference>
<dbReference type="GO" id="GO:0006044">
    <property type="term" value="P:N-acetylglucosamine metabolic process"/>
    <property type="evidence" value="ECO:0007669"/>
    <property type="project" value="InterPro"/>
</dbReference>
<dbReference type="RefSeq" id="WP_061574175.1">
    <property type="nucleotide sequence ID" value="NZ_CABJCT010000026.1"/>
</dbReference>
<keyword evidence="3" id="KW-0378">Hydrolase</keyword>
<name>A0A150KIL6_HEYCO</name>
<dbReference type="PANTHER" id="PTHR42892">
    <property type="entry name" value="GLUCOSAMINE-6-PHOSPHATE DEAMINASE-LIKE PROTEIN BT_0258-RELATED"/>
    <property type="match status" value="1"/>
</dbReference>
<dbReference type="EMBL" id="LQYI01000007">
    <property type="protein sequence ID" value="KYC73360.1"/>
    <property type="molecule type" value="Genomic_DNA"/>
</dbReference>
<dbReference type="InterPro" id="IPR037171">
    <property type="entry name" value="NagB/RpiA_transferase-like"/>
</dbReference>
<dbReference type="SUPFAM" id="SSF100950">
    <property type="entry name" value="NagB/RpiA/CoA transferase-like"/>
    <property type="match status" value="1"/>
</dbReference>
<sequence length="240" mass="26505">MKINIVKSKKDVGKAAAEAVLDLLKSQHANIGLATGNSPIECYDTLVQYFSKHQLPKCWHFFNIDEYDYVPIDLEGTCNAYLQGRFYGPLNIPENRIHRLYAETFPSFEQNLHKAGGLDLCMLGIGKNGHIAFNEPGTPFGSVTHRMELTEASKQQHGDEFGGVGNVPSHGLTIGMKTIMNSRRILLIANGPEKAEIIYKALTGPVTESVPASILQLHPDLTVILDEAAASRFQKWDNLS</sequence>
<dbReference type="Gene3D" id="3.40.50.1360">
    <property type="match status" value="1"/>
</dbReference>
<organism evidence="3 4">
    <name type="scientific">Heyndrickxia coagulans</name>
    <name type="common">Weizmannia coagulans</name>
    <dbReference type="NCBI Taxonomy" id="1398"/>
    <lineage>
        <taxon>Bacteria</taxon>
        <taxon>Bacillati</taxon>
        <taxon>Bacillota</taxon>
        <taxon>Bacilli</taxon>
        <taxon>Bacillales</taxon>
        <taxon>Bacillaceae</taxon>
        <taxon>Heyndrickxia</taxon>
    </lineage>
</organism>
<accession>A0A150KIL6</accession>
<dbReference type="PROSITE" id="PS01161">
    <property type="entry name" value="GLC_GALNAC_ISOMERASE"/>
    <property type="match status" value="1"/>
</dbReference>
<dbReference type="GO" id="GO:0005975">
    <property type="term" value="P:carbohydrate metabolic process"/>
    <property type="evidence" value="ECO:0007669"/>
    <property type="project" value="InterPro"/>
</dbReference>
<evidence type="ECO:0000259" key="2">
    <source>
        <dbReference type="Pfam" id="PF01182"/>
    </source>
</evidence>
<protein>
    <submittedName>
        <fullName evidence="3">Glucosamine-6-phosphate deaminase</fullName>
        <ecNumber evidence="3">3.5.99.6</ecNumber>
    </submittedName>
</protein>
<dbReference type="PANTHER" id="PTHR42892:SF1">
    <property type="entry name" value="GLUCOSAMINE-6-PHOSPHATE ISOMERASE"/>
    <property type="match status" value="1"/>
</dbReference>